<accession>A0ABP5C087</accession>
<dbReference type="SMART" id="SM00450">
    <property type="entry name" value="RHOD"/>
    <property type="match status" value="1"/>
</dbReference>
<dbReference type="InterPro" id="IPR001763">
    <property type="entry name" value="Rhodanese-like_dom"/>
</dbReference>
<dbReference type="EMBL" id="BAAAPB010000001">
    <property type="protein sequence ID" value="GAA1954360.1"/>
    <property type="molecule type" value="Genomic_DNA"/>
</dbReference>
<dbReference type="Gene3D" id="3.40.250.10">
    <property type="entry name" value="Rhodanese-like domain"/>
    <property type="match status" value="1"/>
</dbReference>
<organism evidence="2 3">
    <name type="scientific">Nocardioides panacihumi</name>
    <dbReference type="NCBI Taxonomy" id="400774"/>
    <lineage>
        <taxon>Bacteria</taxon>
        <taxon>Bacillati</taxon>
        <taxon>Actinomycetota</taxon>
        <taxon>Actinomycetes</taxon>
        <taxon>Propionibacteriales</taxon>
        <taxon>Nocardioidaceae</taxon>
        <taxon>Nocardioides</taxon>
    </lineage>
</organism>
<dbReference type="PANTHER" id="PTHR43031:SF1">
    <property type="entry name" value="PYRIDINE NUCLEOTIDE-DISULPHIDE OXIDOREDUCTASE"/>
    <property type="match status" value="1"/>
</dbReference>
<name>A0ABP5C087_9ACTN</name>
<gene>
    <name evidence="2" type="ORF">GCM10009798_11930</name>
</gene>
<proteinExistence type="predicted"/>
<keyword evidence="3" id="KW-1185">Reference proteome</keyword>
<sequence length="155" mass="16832">MPGCWRDLRCPRGRSDASLLPMDAVTFFAARLRWQTDPSDLAAERAGGQGPVVIDTRDDAAWRQGRIPGAVHVPGSVLAERIGSVVPDRDAEVVVYCWGPGCNGSTKAALQLAELGYTRVRELVGGFEYWAREGLAIETDGGRKRRPVDELTAPV</sequence>
<dbReference type="PROSITE" id="PS50206">
    <property type="entry name" value="RHODANESE_3"/>
    <property type="match status" value="1"/>
</dbReference>
<dbReference type="Proteomes" id="UP001500571">
    <property type="component" value="Unassembled WGS sequence"/>
</dbReference>
<comment type="caution">
    <text evidence="2">The sequence shown here is derived from an EMBL/GenBank/DDBJ whole genome shotgun (WGS) entry which is preliminary data.</text>
</comment>
<evidence type="ECO:0000259" key="1">
    <source>
        <dbReference type="PROSITE" id="PS50206"/>
    </source>
</evidence>
<reference evidence="3" key="1">
    <citation type="journal article" date="2019" name="Int. J. Syst. Evol. Microbiol.">
        <title>The Global Catalogue of Microorganisms (GCM) 10K type strain sequencing project: providing services to taxonomists for standard genome sequencing and annotation.</title>
        <authorList>
            <consortium name="The Broad Institute Genomics Platform"/>
            <consortium name="The Broad Institute Genome Sequencing Center for Infectious Disease"/>
            <person name="Wu L."/>
            <person name="Ma J."/>
        </authorList>
    </citation>
    <scope>NUCLEOTIDE SEQUENCE [LARGE SCALE GENOMIC DNA]</scope>
    <source>
        <strain evidence="3">JCM 15309</strain>
    </source>
</reference>
<evidence type="ECO:0000313" key="2">
    <source>
        <dbReference type="EMBL" id="GAA1954360.1"/>
    </source>
</evidence>
<dbReference type="InterPro" id="IPR050229">
    <property type="entry name" value="GlpE_sulfurtransferase"/>
</dbReference>
<feature type="domain" description="Rhodanese" evidence="1">
    <location>
        <begin position="47"/>
        <end position="139"/>
    </location>
</feature>
<dbReference type="InterPro" id="IPR036873">
    <property type="entry name" value="Rhodanese-like_dom_sf"/>
</dbReference>
<dbReference type="PANTHER" id="PTHR43031">
    <property type="entry name" value="FAD-DEPENDENT OXIDOREDUCTASE"/>
    <property type="match status" value="1"/>
</dbReference>
<dbReference type="SUPFAM" id="SSF52821">
    <property type="entry name" value="Rhodanese/Cell cycle control phosphatase"/>
    <property type="match status" value="1"/>
</dbReference>
<evidence type="ECO:0000313" key="3">
    <source>
        <dbReference type="Proteomes" id="UP001500571"/>
    </source>
</evidence>
<protein>
    <recommendedName>
        <fullName evidence="1">Rhodanese domain-containing protein</fullName>
    </recommendedName>
</protein>
<dbReference type="Pfam" id="PF00581">
    <property type="entry name" value="Rhodanese"/>
    <property type="match status" value="1"/>
</dbReference>